<dbReference type="Pfam" id="PF14035">
    <property type="entry name" value="YlzJ"/>
    <property type="match status" value="1"/>
</dbReference>
<organism evidence="1 2">
    <name type="scientific">Cohnella xylanilytica</name>
    <dbReference type="NCBI Taxonomy" id="557555"/>
    <lineage>
        <taxon>Bacteria</taxon>
        <taxon>Bacillati</taxon>
        <taxon>Bacillota</taxon>
        <taxon>Bacilli</taxon>
        <taxon>Bacillales</taxon>
        <taxon>Paenibacillaceae</taxon>
        <taxon>Cohnella</taxon>
    </lineage>
</organism>
<dbReference type="InterPro" id="IPR025619">
    <property type="entry name" value="YlzJ"/>
</dbReference>
<gene>
    <name evidence="1" type="ORF">H7B90_02330</name>
</gene>
<evidence type="ECO:0000313" key="1">
    <source>
        <dbReference type="EMBL" id="MBB6690228.1"/>
    </source>
</evidence>
<accession>A0A841TT03</accession>
<name>A0A841TT03_9BACL</name>
<dbReference type="AlphaFoldDB" id="A0A841TT03"/>
<proteinExistence type="predicted"/>
<sequence length="89" mass="9447">MTLYTSMPLELVLDGIGNEPAPMVEVSRGGLTMLLAPVAPGVGRVVRLVSAPLDFYLLPEYSPGSLVYYGTPGLEEKPVPSVNQPSSIM</sequence>
<protein>
    <submittedName>
        <fullName evidence="1">YlzJ-like family protein</fullName>
    </submittedName>
</protein>
<dbReference type="RefSeq" id="WP_185134254.1">
    <property type="nucleotide sequence ID" value="NZ_BORM01000005.1"/>
</dbReference>
<comment type="caution">
    <text evidence="1">The sequence shown here is derived from an EMBL/GenBank/DDBJ whole genome shotgun (WGS) entry which is preliminary data.</text>
</comment>
<reference evidence="1 2" key="1">
    <citation type="submission" date="2020-08" db="EMBL/GenBank/DDBJ databases">
        <title>Cohnella phylogeny.</title>
        <authorList>
            <person name="Dunlap C."/>
        </authorList>
    </citation>
    <scope>NUCLEOTIDE SEQUENCE [LARGE SCALE GENOMIC DNA]</scope>
    <source>
        <strain evidence="1 2">DSM 25239</strain>
    </source>
</reference>
<keyword evidence="2" id="KW-1185">Reference proteome</keyword>
<dbReference type="EMBL" id="JACJVR010000005">
    <property type="protein sequence ID" value="MBB6690228.1"/>
    <property type="molecule type" value="Genomic_DNA"/>
</dbReference>
<dbReference type="Proteomes" id="UP000553776">
    <property type="component" value="Unassembled WGS sequence"/>
</dbReference>
<evidence type="ECO:0000313" key="2">
    <source>
        <dbReference type="Proteomes" id="UP000553776"/>
    </source>
</evidence>